<gene>
    <name evidence="3" type="ORF">METZ01_LOCUS229414</name>
</gene>
<protein>
    <recommendedName>
        <fullName evidence="2">Rhodanese domain-containing protein</fullName>
    </recommendedName>
</protein>
<dbReference type="InterPro" id="IPR001763">
    <property type="entry name" value="Rhodanese-like_dom"/>
</dbReference>
<dbReference type="Gene3D" id="3.40.250.10">
    <property type="entry name" value="Rhodanese-like domain"/>
    <property type="match status" value="1"/>
</dbReference>
<accession>A0A382GN34</accession>
<dbReference type="PROSITE" id="PS50206">
    <property type="entry name" value="RHODANESE_3"/>
    <property type="match status" value="1"/>
</dbReference>
<organism evidence="3">
    <name type="scientific">marine metagenome</name>
    <dbReference type="NCBI Taxonomy" id="408172"/>
    <lineage>
        <taxon>unclassified sequences</taxon>
        <taxon>metagenomes</taxon>
        <taxon>ecological metagenomes</taxon>
    </lineage>
</organism>
<dbReference type="EMBL" id="UINC01056479">
    <property type="protein sequence ID" value="SVB76560.1"/>
    <property type="molecule type" value="Genomic_DNA"/>
</dbReference>
<dbReference type="AlphaFoldDB" id="A0A382GN34"/>
<dbReference type="PANTHER" id="PTHR43855:SF1">
    <property type="entry name" value="THIOSULFATE SULFURTRANSFERASE"/>
    <property type="match status" value="1"/>
</dbReference>
<evidence type="ECO:0000313" key="3">
    <source>
        <dbReference type="EMBL" id="SVB76560.1"/>
    </source>
</evidence>
<sequence>MFNDDNTLLSPGELEAVFRSVGAAPDQVDEVIAYCRLSHRATSLWFVASEVLGWSHLRVYDGSWTEWGTAVGLPVEL</sequence>
<proteinExistence type="predicted"/>
<keyword evidence="1" id="KW-0677">Repeat</keyword>
<evidence type="ECO:0000256" key="1">
    <source>
        <dbReference type="ARBA" id="ARBA00022737"/>
    </source>
</evidence>
<dbReference type="InterPro" id="IPR051126">
    <property type="entry name" value="Thiosulfate_sulfurtransferase"/>
</dbReference>
<dbReference type="Pfam" id="PF00581">
    <property type="entry name" value="Rhodanese"/>
    <property type="match status" value="1"/>
</dbReference>
<reference evidence="3" key="1">
    <citation type="submission" date="2018-05" db="EMBL/GenBank/DDBJ databases">
        <authorList>
            <person name="Lanie J.A."/>
            <person name="Ng W.-L."/>
            <person name="Kazmierczak K.M."/>
            <person name="Andrzejewski T.M."/>
            <person name="Davidsen T.M."/>
            <person name="Wayne K.J."/>
            <person name="Tettelin H."/>
            <person name="Glass J.I."/>
            <person name="Rusch D."/>
            <person name="Podicherti R."/>
            <person name="Tsui H.-C.T."/>
            <person name="Winkler M.E."/>
        </authorList>
    </citation>
    <scope>NUCLEOTIDE SEQUENCE</scope>
</reference>
<feature type="domain" description="Rhodanese" evidence="2">
    <location>
        <begin position="9"/>
        <end position="76"/>
    </location>
</feature>
<dbReference type="InterPro" id="IPR036873">
    <property type="entry name" value="Rhodanese-like_dom_sf"/>
</dbReference>
<dbReference type="PANTHER" id="PTHR43855">
    <property type="entry name" value="THIOSULFATE SULFURTRANSFERASE"/>
    <property type="match status" value="1"/>
</dbReference>
<dbReference type="SUPFAM" id="SSF52821">
    <property type="entry name" value="Rhodanese/Cell cycle control phosphatase"/>
    <property type="match status" value="1"/>
</dbReference>
<name>A0A382GN34_9ZZZZ</name>
<evidence type="ECO:0000259" key="2">
    <source>
        <dbReference type="PROSITE" id="PS50206"/>
    </source>
</evidence>